<sequence length="356" mass="39688">MAKESCANVLIAEAMATKDDGDIRDGVIHLHASGDAAWPNRGSGRSYSSFCGMFVLVGAVTRKISSASIFDKMCYTCEHAEKQKKPPPEHDCWRGARAILGEDNPDWRGSSKAMEAAVEKNSDPNHLQKLFYKALETLRVEKKWTGTILSVNVIKYFNKLYRHVVKSTVGVEEPGLETDEEKKADWKIHVPGGKFLDRTAADGYYEGVRDVMARFAKKELIMKKLHTTDTNANESINGMVVKGYLPGGKAQQNGQSGVYGWACCHTIVSKNEGHAYRQELCRRLGIEPPASMIPLDLAMDEKRTEAAEDRRTHKGKARRLHSRIEKPSRNEAVGKVQATYATGDDLNNDRYGNKIE</sequence>
<reference evidence="3 4" key="1">
    <citation type="journal article" date="2015" name="Genome Biol. Evol.">
        <title>Comparative Genomics of a Bacterivorous Green Alga Reveals Evolutionary Causalities and Consequences of Phago-Mixotrophic Mode of Nutrition.</title>
        <authorList>
            <person name="Burns J.A."/>
            <person name="Paasch A."/>
            <person name="Narechania A."/>
            <person name="Kim E."/>
        </authorList>
    </citation>
    <scope>NUCLEOTIDE SEQUENCE [LARGE SCALE GENOMIC DNA]</scope>
    <source>
        <strain evidence="3 4">PLY_AMNH</strain>
    </source>
</reference>
<evidence type="ECO:0000313" key="3">
    <source>
        <dbReference type="EMBL" id="KAK3250961.1"/>
    </source>
</evidence>
<evidence type="ECO:0000313" key="4">
    <source>
        <dbReference type="Proteomes" id="UP001190700"/>
    </source>
</evidence>
<dbReference type="AlphaFoldDB" id="A0AAE0C9M0"/>
<dbReference type="InterPro" id="IPR049012">
    <property type="entry name" value="Mutator_transp_dom"/>
</dbReference>
<accession>A0AAE0C9M0</accession>
<comment type="caution">
    <text evidence="3">The sequence shown here is derived from an EMBL/GenBank/DDBJ whole genome shotgun (WGS) entry which is preliminary data.</text>
</comment>
<name>A0AAE0C9M0_9CHLO</name>
<protein>
    <recommendedName>
        <fullName evidence="2">Mutator-like transposase domain-containing protein</fullName>
    </recommendedName>
</protein>
<evidence type="ECO:0000259" key="2">
    <source>
        <dbReference type="Pfam" id="PF20700"/>
    </source>
</evidence>
<dbReference type="Proteomes" id="UP001190700">
    <property type="component" value="Unassembled WGS sequence"/>
</dbReference>
<evidence type="ECO:0000256" key="1">
    <source>
        <dbReference type="SAM" id="MobiDB-lite"/>
    </source>
</evidence>
<proteinExistence type="predicted"/>
<feature type="region of interest" description="Disordered" evidence="1">
    <location>
        <begin position="325"/>
        <end position="356"/>
    </location>
</feature>
<organism evidence="3 4">
    <name type="scientific">Cymbomonas tetramitiformis</name>
    <dbReference type="NCBI Taxonomy" id="36881"/>
    <lineage>
        <taxon>Eukaryota</taxon>
        <taxon>Viridiplantae</taxon>
        <taxon>Chlorophyta</taxon>
        <taxon>Pyramimonadophyceae</taxon>
        <taxon>Pyramimonadales</taxon>
        <taxon>Pyramimonadaceae</taxon>
        <taxon>Cymbomonas</taxon>
    </lineage>
</organism>
<feature type="compositionally biased region" description="Basic and acidic residues" evidence="1">
    <location>
        <begin position="347"/>
        <end position="356"/>
    </location>
</feature>
<gene>
    <name evidence="3" type="ORF">CYMTET_39689</name>
</gene>
<dbReference type="Pfam" id="PF20700">
    <property type="entry name" value="Mutator"/>
    <property type="match status" value="1"/>
</dbReference>
<dbReference type="EMBL" id="LGRX02026383">
    <property type="protein sequence ID" value="KAK3250961.1"/>
    <property type="molecule type" value="Genomic_DNA"/>
</dbReference>
<feature type="domain" description="Mutator-like transposase" evidence="2">
    <location>
        <begin position="2"/>
        <end position="117"/>
    </location>
</feature>
<keyword evidence="4" id="KW-1185">Reference proteome</keyword>